<reference evidence="1" key="1">
    <citation type="submission" date="2023-03" db="UniProtKB">
        <authorList>
            <consortium name="EnsemblPlants"/>
        </authorList>
    </citation>
    <scope>IDENTIFICATION</scope>
</reference>
<sequence length="58" mass="6064">NTEGSAVRRSHPSLISFGLKQLRDLPAASVPTAGGIPSFQRRASCVVCKSPPPSFAGR</sequence>
<dbReference type="Gramene" id="MELO3C001577.2.1">
    <property type="protein sequence ID" value="MELO3C001577.2.1"/>
    <property type="gene ID" value="MELO3C001577.2"/>
</dbReference>
<name>A0A9I9CD97_CUCME</name>
<protein>
    <submittedName>
        <fullName evidence="1">Uncharacterized protein</fullName>
    </submittedName>
</protein>
<accession>A0A9I9CD97</accession>
<evidence type="ECO:0000313" key="1">
    <source>
        <dbReference type="EnsemblPlants" id="MELO3C001577.2.1"/>
    </source>
</evidence>
<dbReference type="EnsemblPlants" id="MELO3C001577.2.1">
    <property type="protein sequence ID" value="MELO3C001577.2.1"/>
    <property type="gene ID" value="MELO3C001577.2"/>
</dbReference>
<proteinExistence type="predicted"/>
<dbReference type="AlphaFoldDB" id="A0A9I9CD97"/>
<organism evidence="1">
    <name type="scientific">Cucumis melo</name>
    <name type="common">Muskmelon</name>
    <dbReference type="NCBI Taxonomy" id="3656"/>
    <lineage>
        <taxon>Eukaryota</taxon>
        <taxon>Viridiplantae</taxon>
        <taxon>Streptophyta</taxon>
        <taxon>Embryophyta</taxon>
        <taxon>Tracheophyta</taxon>
        <taxon>Spermatophyta</taxon>
        <taxon>Magnoliopsida</taxon>
        <taxon>eudicotyledons</taxon>
        <taxon>Gunneridae</taxon>
        <taxon>Pentapetalae</taxon>
        <taxon>rosids</taxon>
        <taxon>fabids</taxon>
        <taxon>Cucurbitales</taxon>
        <taxon>Cucurbitaceae</taxon>
        <taxon>Benincaseae</taxon>
        <taxon>Cucumis</taxon>
    </lineage>
</organism>